<dbReference type="AlphaFoldDB" id="A0A5R9DY36"/>
<feature type="domain" description="Right handed beta helix" evidence="1">
    <location>
        <begin position="266"/>
        <end position="432"/>
    </location>
</feature>
<evidence type="ECO:0000313" key="3">
    <source>
        <dbReference type="Proteomes" id="UP000305921"/>
    </source>
</evidence>
<sequence length="541" mass="55885">MPLAATDDRTAYDQRRWTNAELSFGRRTLTSPERTLPDVTKRYRLMIYCACAFAPVARGRAPALRYSGYSGKGISIMPSLSGTTKAAPGTPASLRSPRGRWPLLLATFITAASSLCATAAVAQAGLYPERVGADPGRGTVLSAGQAPQAVRGEPYGADERTARRVPCATDALIDTIEQLNETGGGRLALTRKCIYVLDGAWEGGSGLPTITTSITIYGRGATVMRHATAEAFGVFEVAAGGDLQLHQLTVSGGKSADAPGLNGGGGVLVQQGGQVGLDRVMLTKNTVADTSKQNGGALYNLGVSVIENSVLTQNVAYDGGAVFNASGAELVVRKSNLTQNTATNTGGALHQGAQAVIKDSLFSDNRSEGESGGAIYNVNTDLQVFRTTFLRNTAADDGGALINKGSGTLTMKGVKISNNIAKVYGGGLYVEGNALIEDTYIRGNVATDARGGAIYINEAGTVVVRRTVITRNQAGETAGGVQIEDGSVTLAGTRITKNLSGIQPGGVLSLVPITVTGKTIIKGNLPTNCAGGIEPIPGCTD</sequence>
<dbReference type="InterPro" id="IPR012334">
    <property type="entry name" value="Pectin_lyas_fold"/>
</dbReference>
<dbReference type="Pfam" id="PF13229">
    <property type="entry name" value="Beta_helix"/>
    <property type="match status" value="1"/>
</dbReference>
<dbReference type="GO" id="GO:0009279">
    <property type="term" value="C:cell outer membrane"/>
    <property type="evidence" value="ECO:0007669"/>
    <property type="project" value="UniProtKB-SubCell"/>
</dbReference>
<accession>A0A5R9DY36</accession>
<dbReference type="InterPro" id="IPR039448">
    <property type="entry name" value="Beta_helix"/>
</dbReference>
<dbReference type="PANTHER" id="PTHR11319:SF35">
    <property type="entry name" value="OUTER MEMBRANE PROTEIN PMPC-RELATED"/>
    <property type="match status" value="1"/>
</dbReference>
<gene>
    <name evidence="2" type="ORF">FEF34_04395</name>
</gene>
<dbReference type="InterPro" id="IPR011050">
    <property type="entry name" value="Pectin_lyase_fold/virulence"/>
</dbReference>
<evidence type="ECO:0000259" key="1">
    <source>
        <dbReference type="Pfam" id="PF13229"/>
    </source>
</evidence>
<dbReference type="SUPFAM" id="SSF51126">
    <property type="entry name" value="Pectin lyase-like"/>
    <property type="match status" value="1"/>
</dbReference>
<comment type="caution">
    <text evidence="2">The sequence shown here is derived from an EMBL/GenBank/DDBJ whole genome shotgun (WGS) entry which is preliminary data.</text>
</comment>
<dbReference type="PANTHER" id="PTHR11319">
    <property type="entry name" value="G PROTEIN-COUPLED RECEPTOR-RELATED"/>
    <property type="match status" value="1"/>
</dbReference>
<evidence type="ECO:0000313" key="2">
    <source>
        <dbReference type="EMBL" id="TLQ42538.1"/>
    </source>
</evidence>
<dbReference type="GO" id="GO:0005576">
    <property type="term" value="C:extracellular region"/>
    <property type="evidence" value="ECO:0007669"/>
    <property type="project" value="UniProtKB-SubCell"/>
</dbReference>
<dbReference type="Proteomes" id="UP000305921">
    <property type="component" value="Unassembled WGS sequence"/>
</dbReference>
<name>A0A5R9DY36_9ACTN</name>
<reference evidence="2 3" key="1">
    <citation type="submission" date="2019-05" db="EMBL/GenBank/DDBJ databases">
        <title>Streptomyces marianii sp. nov., a novel marine actinomycete from southern coast of India.</title>
        <authorList>
            <person name="Iniyan A.M."/>
            <person name="Wink J."/>
            <person name="Ramprasad E."/>
            <person name="Ramana C.V."/>
            <person name="Bunk B."/>
            <person name="Sproer C."/>
            <person name="Joseph F.-J.R.S."/>
            <person name="Vincent S.G.P."/>
        </authorList>
    </citation>
    <scope>NUCLEOTIDE SEQUENCE [LARGE SCALE GENOMIC DNA]</scope>
    <source>
        <strain evidence="2 3">ICN19</strain>
    </source>
</reference>
<organism evidence="2 3">
    <name type="scientific">Streptomyces marianii</name>
    <dbReference type="NCBI Taxonomy" id="1817406"/>
    <lineage>
        <taxon>Bacteria</taxon>
        <taxon>Bacillati</taxon>
        <taxon>Actinomycetota</taxon>
        <taxon>Actinomycetes</taxon>
        <taxon>Kitasatosporales</taxon>
        <taxon>Streptomycetaceae</taxon>
        <taxon>Streptomyces</taxon>
    </lineage>
</organism>
<proteinExistence type="predicted"/>
<protein>
    <recommendedName>
        <fullName evidence="1">Right handed beta helix domain-containing protein</fullName>
    </recommendedName>
</protein>
<dbReference type="Gene3D" id="2.160.20.10">
    <property type="entry name" value="Single-stranded right-handed beta-helix, Pectin lyase-like"/>
    <property type="match status" value="1"/>
</dbReference>
<dbReference type="OrthoDB" id="3523774at2"/>
<keyword evidence="3" id="KW-1185">Reference proteome</keyword>
<dbReference type="EMBL" id="VAWE01000001">
    <property type="protein sequence ID" value="TLQ42538.1"/>
    <property type="molecule type" value="Genomic_DNA"/>
</dbReference>